<proteinExistence type="predicted"/>
<reference evidence="2 3" key="1">
    <citation type="submission" date="2020-02" db="EMBL/GenBank/DDBJ databases">
        <authorList>
            <person name="Ferguson B K."/>
        </authorList>
    </citation>
    <scope>NUCLEOTIDE SEQUENCE [LARGE SCALE GENOMIC DNA]</scope>
</reference>
<organism evidence="2 3">
    <name type="scientific">Nesidiocoris tenuis</name>
    <dbReference type="NCBI Taxonomy" id="355587"/>
    <lineage>
        <taxon>Eukaryota</taxon>
        <taxon>Metazoa</taxon>
        <taxon>Ecdysozoa</taxon>
        <taxon>Arthropoda</taxon>
        <taxon>Hexapoda</taxon>
        <taxon>Insecta</taxon>
        <taxon>Pterygota</taxon>
        <taxon>Neoptera</taxon>
        <taxon>Paraneoptera</taxon>
        <taxon>Hemiptera</taxon>
        <taxon>Heteroptera</taxon>
        <taxon>Panheteroptera</taxon>
        <taxon>Cimicomorpha</taxon>
        <taxon>Miridae</taxon>
        <taxon>Dicyphina</taxon>
        <taxon>Nesidiocoris</taxon>
    </lineage>
</organism>
<feature type="region of interest" description="Disordered" evidence="1">
    <location>
        <begin position="172"/>
        <end position="222"/>
    </location>
</feature>
<accession>A0A6H5G488</accession>
<protein>
    <submittedName>
        <fullName evidence="2">Uncharacterized protein</fullName>
    </submittedName>
</protein>
<dbReference type="EMBL" id="CADCXU010005310">
    <property type="protein sequence ID" value="CAA9997010.1"/>
    <property type="molecule type" value="Genomic_DNA"/>
</dbReference>
<dbReference type="Proteomes" id="UP000479000">
    <property type="component" value="Unassembled WGS sequence"/>
</dbReference>
<evidence type="ECO:0000313" key="3">
    <source>
        <dbReference type="Proteomes" id="UP000479000"/>
    </source>
</evidence>
<dbReference type="AlphaFoldDB" id="A0A6H5G488"/>
<keyword evidence="3" id="KW-1185">Reference proteome</keyword>
<evidence type="ECO:0000313" key="2">
    <source>
        <dbReference type="EMBL" id="CAA9997010.1"/>
    </source>
</evidence>
<gene>
    <name evidence="2" type="ORF">NTEN_LOCUS3372</name>
</gene>
<evidence type="ECO:0000256" key="1">
    <source>
        <dbReference type="SAM" id="MobiDB-lite"/>
    </source>
</evidence>
<sequence length="222" mass="24887">MTPHLSGGRASGLAAGSVVRERAARPLGIGRTRPLGIGRTRPEYATGGEHREIRFFSSTYQNFEGGIKFENLRQEKLSLILTNSNNRHKELMLISAWKQAYEYDKPIIKSNENCRSILTDGSNARVRRRMRHVSESRTVSRAFAVRTAVRIPRVRPTFHVFDAQTFLQAARGVGPHASDSGHEYQPLANQRARRRPLIRGDDRGEGSSASHPRRPIVPQSAP</sequence>
<name>A0A6H5G488_9HEMI</name>